<protein>
    <submittedName>
        <fullName evidence="2">Uncharacterized protein</fullName>
    </submittedName>
</protein>
<name>A0A9P5HCT1_9HYPO</name>
<dbReference type="EMBL" id="JAANBB010000024">
    <property type="protein sequence ID" value="KAF7555075.1"/>
    <property type="molecule type" value="Genomic_DNA"/>
</dbReference>
<sequence>MSRKKLPRAQIPLLDARGARKRQWIVFTAPLIQRDNNVEPNNPRSTSWFAQGLGGVFCPRGPGSGPDFTDLEDSVVGVDDGEAVAGFSGWDANLQLVPPFSPLNGSTAPSAADAIGGSGDFRAVSTGQSTTDDENPADVISSQLTALNGRTTRAMRHLGRPGGGPPTVSSPEMNEAFEDASTLICIINNITTASSDRNEIIDPTTTDYGLVFSALASHQHILALFRTICDVIRQWLEPMASSNEQQQPQSLQHDDIEPSAVAQFVMVLQLLLHLINRMDRSLQVNNSVGYNPESSKGGQVTPITSNTGLSLSETGAQSKAVGGSLRQVGLPGLAQSSVRAIPDEHEKLRQIIQELQTKIEHLELH</sequence>
<accession>A0A9P5HCT1</accession>
<dbReference type="Proteomes" id="UP000722485">
    <property type="component" value="Unassembled WGS sequence"/>
</dbReference>
<evidence type="ECO:0000313" key="2">
    <source>
        <dbReference type="EMBL" id="KAF7555075.1"/>
    </source>
</evidence>
<dbReference type="AlphaFoldDB" id="A0A9P5HCT1"/>
<comment type="caution">
    <text evidence="2">The sequence shown here is derived from an EMBL/GenBank/DDBJ whole genome shotgun (WGS) entry which is preliminary data.</text>
</comment>
<reference evidence="2" key="1">
    <citation type="submission" date="2020-03" db="EMBL/GenBank/DDBJ databases">
        <title>Draft Genome Sequence of Cylindrodendrum hubeiense.</title>
        <authorList>
            <person name="Buettner E."/>
            <person name="Kellner H."/>
        </authorList>
    </citation>
    <scope>NUCLEOTIDE SEQUENCE</scope>
    <source>
        <strain evidence="2">IHI 201604</strain>
    </source>
</reference>
<feature type="region of interest" description="Disordered" evidence="1">
    <location>
        <begin position="289"/>
        <end position="309"/>
    </location>
</feature>
<gene>
    <name evidence="2" type="ORF">G7Z17_g2422</name>
</gene>
<proteinExistence type="predicted"/>
<evidence type="ECO:0000256" key="1">
    <source>
        <dbReference type="SAM" id="MobiDB-lite"/>
    </source>
</evidence>
<evidence type="ECO:0000313" key="3">
    <source>
        <dbReference type="Proteomes" id="UP000722485"/>
    </source>
</evidence>
<dbReference type="OrthoDB" id="4222821at2759"/>
<organism evidence="2 3">
    <name type="scientific">Cylindrodendrum hubeiense</name>
    <dbReference type="NCBI Taxonomy" id="595255"/>
    <lineage>
        <taxon>Eukaryota</taxon>
        <taxon>Fungi</taxon>
        <taxon>Dikarya</taxon>
        <taxon>Ascomycota</taxon>
        <taxon>Pezizomycotina</taxon>
        <taxon>Sordariomycetes</taxon>
        <taxon>Hypocreomycetidae</taxon>
        <taxon>Hypocreales</taxon>
        <taxon>Nectriaceae</taxon>
        <taxon>Cylindrodendrum</taxon>
    </lineage>
</organism>
<keyword evidence="3" id="KW-1185">Reference proteome</keyword>